<dbReference type="Pfam" id="PF04043">
    <property type="entry name" value="PMEI"/>
    <property type="match status" value="1"/>
</dbReference>
<evidence type="ECO:0000256" key="10">
    <source>
        <dbReference type="RuleBase" id="RU000589"/>
    </source>
</evidence>
<evidence type="ECO:0000313" key="13">
    <source>
        <dbReference type="Proteomes" id="UP000306102"/>
    </source>
</evidence>
<keyword evidence="5 10" id="KW-0378">Hydrolase</keyword>
<reference evidence="12 13" key="1">
    <citation type="journal article" date="2018" name="Proc. Natl. Acad. Sci. U.S.A.">
        <title>Draft genome sequence of Camellia sinensis var. sinensis provides insights into the evolution of the tea genome and tea quality.</title>
        <authorList>
            <person name="Wei C."/>
            <person name="Yang H."/>
            <person name="Wang S."/>
            <person name="Zhao J."/>
            <person name="Liu C."/>
            <person name="Gao L."/>
            <person name="Xia E."/>
            <person name="Lu Y."/>
            <person name="Tai Y."/>
            <person name="She G."/>
            <person name="Sun J."/>
            <person name="Cao H."/>
            <person name="Tong W."/>
            <person name="Gao Q."/>
            <person name="Li Y."/>
            <person name="Deng W."/>
            <person name="Jiang X."/>
            <person name="Wang W."/>
            <person name="Chen Q."/>
            <person name="Zhang S."/>
            <person name="Li H."/>
            <person name="Wu J."/>
            <person name="Wang P."/>
            <person name="Li P."/>
            <person name="Shi C."/>
            <person name="Zheng F."/>
            <person name="Jian J."/>
            <person name="Huang B."/>
            <person name="Shan D."/>
            <person name="Shi M."/>
            <person name="Fang C."/>
            <person name="Yue Y."/>
            <person name="Li F."/>
            <person name="Li D."/>
            <person name="Wei S."/>
            <person name="Han B."/>
            <person name="Jiang C."/>
            <person name="Yin Y."/>
            <person name="Xia T."/>
            <person name="Zhang Z."/>
            <person name="Bennetzen J.L."/>
            <person name="Zhao S."/>
            <person name="Wan X."/>
        </authorList>
    </citation>
    <scope>NUCLEOTIDE SEQUENCE [LARGE SCALE GENOMIC DNA]</scope>
    <source>
        <strain evidence="13">cv. Shuchazao</strain>
        <tissue evidence="12">Leaf</tissue>
    </source>
</reference>
<dbReference type="CDD" id="cd15798">
    <property type="entry name" value="PMEI-like_3"/>
    <property type="match status" value="1"/>
</dbReference>
<dbReference type="NCBIfam" id="TIGR01614">
    <property type="entry name" value="PME_inhib"/>
    <property type="match status" value="1"/>
</dbReference>
<keyword evidence="6 10" id="KW-0063">Aspartyl esterase</keyword>
<keyword evidence="10" id="KW-0732">Signal</keyword>
<organism evidence="12 13">
    <name type="scientific">Camellia sinensis var. sinensis</name>
    <name type="common">China tea</name>
    <dbReference type="NCBI Taxonomy" id="542762"/>
    <lineage>
        <taxon>Eukaryota</taxon>
        <taxon>Viridiplantae</taxon>
        <taxon>Streptophyta</taxon>
        <taxon>Embryophyta</taxon>
        <taxon>Tracheophyta</taxon>
        <taxon>Spermatophyta</taxon>
        <taxon>Magnoliopsida</taxon>
        <taxon>eudicotyledons</taxon>
        <taxon>Gunneridae</taxon>
        <taxon>Pentapetalae</taxon>
        <taxon>asterids</taxon>
        <taxon>Ericales</taxon>
        <taxon>Theaceae</taxon>
        <taxon>Camellia</taxon>
    </lineage>
</organism>
<comment type="similarity">
    <text evidence="3">In the C-terminal section; belongs to the pectinesterase family.</text>
</comment>
<dbReference type="AlphaFoldDB" id="A0A4S4DIP2"/>
<dbReference type="Proteomes" id="UP000306102">
    <property type="component" value="Unassembled WGS sequence"/>
</dbReference>
<comment type="caution">
    <text evidence="12">The sequence shown here is derived from an EMBL/GenBank/DDBJ whole genome shotgun (WGS) entry which is preliminary data.</text>
</comment>
<evidence type="ECO:0000259" key="11">
    <source>
        <dbReference type="SMART" id="SM00856"/>
    </source>
</evidence>
<dbReference type="Gene3D" id="1.20.140.40">
    <property type="entry name" value="Invertase/pectin methylesterase inhibitor family protein"/>
    <property type="match status" value="1"/>
</dbReference>
<proteinExistence type="inferred from homology"/>
<dbReference type="Gene3D" id="2.160.20.10">
    <property type="entry name" value="Single-stranded right-handed beta-helix, Pectin lyase-like"/>
    <property type="match status" value="1"/>
</dbReference>
<comment type="similarity">
    <text evidence="2">In the N-terminal section; belongs to the PMEI family.</text>
</comment>
<comment type="catalytic activity">
    <reaction evidence="8 10">
        <text>[(1-&gt;4)-alpha-D-galacturonosyl methyl ester](n) + n H2O = [(1-&gt;4)-alpha-D-galacturonosyl](n) + n methanol + n H(+)</text>
        <dbReference type="Rhea" id="RHEA:22380"/>
        <dbReference type="Rhea" id="RHEA-COMP:14570"/>
        <dbReference type="Rhea" id="RHEA-COMP:14573"/>
        <dbReference type="ChEBI" id="CHEBI:15377"/>
        <dbReference type="ChEBI" id="CHEBI:15378"/>
        <dbReference type="ChEBI" id="CHEBI:17790"/>
        <dbReference type="ChEBI" id="CHEBI:140522"/>
        <dbReference type="ChEBI" id="CHEBI:140523"/>
        <dbReference type="EC" id="3.1.1.11"/>
    </reaction>
</comment>
<name>A0A4S4DIP2_CAMSN</name>
<evidence type="ECO:0000313" key="12">
    <source>
        <dbReference type="EMBL" id="THG02665.1"/>
    </source>
</evidence>
<feature type="chain" id="PRO_5020994043" description="Pectinesterase" evidence="10">
    <location>
        <begin position="23"/>
        <end position="528"/>
    </location>
</feature>
<dbReference type="PROSITE" id="PS00503">
    <property type="entry name" value="PECTINESTERASE_2"/>
    <property type="match status" value="1"/>
</dbReference>
<accession>A0A4S4DIP2</accession>
<dbReference type="FunFam" id="2.160.20.10:FF:000001">
    <property type="entry name" value="Pectinesterase"/>
    <property type="match status" value="1"/>
</dbReference>
<keyword evidence="13" id="KW-1185">Reference proteome</keyword>
<dbReference type="SMART" id="SM00856">
    <property type="entry name" value="PMEI"/>
    <property type="match status" value="1"/>
</dbReference>
<dbReference type="InterPro" id="IPR035513">
    <property type="entry name" value="Invertase/methylesterase_inhib"/>
</dbReference>
<evidence type="ECO:0000256" key="5">
    <source>
        <dbReference type="ARBA" id="ARBA00022801"/>
    </source>
</evidence>
<dbReference type="GO" id="GO:0030599">
    <property type="term" value="F:pectinesterase activity"/>
    <property type="evidence" value="ECO:0007669"/>
    <property type="project" value="UniProtKB-UniRule"/>
</dbReference>
<dbReference type="EMBL" id="SDRB02011128">
    <property type="protein sequence ID" value="THG02665.1"/>
    <property type="molecule type" value="Genomic_DNA"/>
</dbReference>
<dbReference type="PANTHER" id="PTHR31707">
    <property type="entry name" value="PECTINESTERASE"/>
    <property type="match status" value="1"/>
</dbReference>
<feature type="signal peptide" evidence="10">
    <location>
        <begin position="1"/>
        <end position="22"/>
    </location>
</feature>
<dbReference type="SUPFAM" id="SSF101148">
    <property type="entry name" value="Plant invertase/pectin methylesterase inhibitor"/>
    <property type="match status" value="1"/>
</dbReference>
<gene>
    <name evidence="12" type="ORF">TEA_025377</name>
</gene>
<evidence type="ECO:0000256" key="6">
    <source>
        <dbReference type="ARBA" id="ARBA00023085"/>
    </source>
</evidence>
<dbReference type="InterPro" id="IPR000070">
    <property type="entry name" value="Pectinesterase_cat"/>
</dbReference>
<dbReference type="GO" id="GO:0045490">
    <property type="term" value="P:pectin catabolic process"/>
    <property type="evidence" value="ECO:0007669"/>
    <property type="project" value="UniProtKB-UniRule"/>
</dbReference>
<evidence type="ECO:0000256" key="4">
    <source>
        <dbReference type="ARBA" id="ARBA00013229"/>
    </source>
</evidence>
<evidence type="ECO:0000256" key="9">
    <source>
        <dbReference type="PROSITE-ProRule" id="PRU10040"/>
    </source>
</evidence>
<evidence type="ECO:0000256" key="2">
    <source>
        <dbReference type="ARBA" id="ARBA00006027"/>
    </source>
</evidence>
<dbReference type="InterPro" id="IPR011050">
    <property type="entry name" value="Pectin_lyase_fold/virulence"/>
</dbReference>
<dbReference type="InterPro" id="IPR033131">
    <property type="entry name" value="Pectinesterase_Asp_AS"/>
</dbReference>
<dbReference type="Pfam" id="PF01095">
    <property type="entry name" value="Pectinesterase"/>
    <property type="match status" value="1"/>
</dbReference>
<feature type="active site" evidence="9">
    <location>
        <position position="366"/>
    </location>
</feature>
<dbReference type="EC" id="3.1.1.11" evidence="4 10"/>
<dbReference type="InterPro" id="IPR012334">
    <property type="entry name" value="Pectin_lyas_fold"/>
</dbReference>
<dbReference type="UniPathway" id="UPA00545">
    <property type="reaction ID" value="UER00823"/>
</dbReference>
<dbReference type="GO" id="GO:0004857">
    <property type="term" value="F:enzyme inhibitor activity"/>
    <property type="evidence" value="ECO:0007669"/>
    <property type="project" value="InterPro"/>
</dbReference>
<dbReference type="SUPFAM" id="SSF51126">
    <property type="entry name" value="Pectin lyase-like"/>
    <property type="match status" value="1"/>
</dbReference>
<evidence type="ECO:0000256" key="3">
    <source>
        <dbReference type="ARBA" id="ARBA00007786"/>
    </source>
</evidence>
<evidence type="ECO:0000256" key="7">
    <source>
        <dbReference type="ARBA" id="ARBA00023316"/>
    </source>
</evidence>
<keyword evidence="7" id="KW-0961">Cell wall biogenesis/degradation</keyword>
<protein>
    <recommendedName>
        <fullName evidence="4 10">Pectinesterase</fullName>
        <ecNumber evidence="4 10">3.1.1.11</ecNumber>
    </recommendedName>
</protein>
<sequence>MASMHSSTCIFSLFLIFHLSLAIPSTTSSPDTVCRSTPFPSVCKSMLPGNQPGSTIHDYGRFSIRRSLATTQNLLSLINSYLSNQNTLSQTAIRALQDCQHLISLNLDFLSNASQSIGFTDTLQSSQADDTHTLLSAVLTNQQTCSDGLQVATLPSSAIQNALLTPLNNGNMMNSVSLALFKQGWAHNEARHGRGLLTQLFFGGGAGGVNVSQMVVVNQDGSGNFTNITAAVAAAPTYSSGSNGYFVIYVVAGVYQEYVTITKNQTYLMMIGDGINHTIITGNHSVADGWTTFNSATFVVEGQGFVALNLTIRNTAGPQKFQAVALRNDADLSTFYNCSFEGYQDTLYTHSLRQFYRQCDVYGTVDFIFGNAATVLQDCNLYPRLPLLGQSNTITAQGKTDINQNTGTSIHNCSITAAQDLASSNGTTQTFLGRPWKLYSTVVYMQSFMDYLINPAGWAPWSGDFALNTSYYAEYNNYGPGSNTSNRVTWLGYHVIGATDAVNFTVSNFIFGDHWLPQTKVPYIGGLM</sequence>
<dbReference type="InterPro" id="IPR006501">
    <property type="entry name" value="Pectinesterase_inhib_dom"/>
</dbReference>
<dbReference type="GO" id="GO:0042545">
    <property type="term" value="P:cell wall modification"/>
    <property type="evidence" value="ECO:0007669"/>
    <property type="project" value="UniProtKB-UniRule"/>
</dbReference>
<evidence type="ECO:0000256" key="8">
    <source>
        <dbReference type="ARBA" id="ARBA00047928"/>
    </source>
</evidence>
<comment type="pathway">
    <text evidence="1 10">Glycan metabolism; pectin degradation; 2-dehydro-3-deoxy-D-gluconate from pectin: step 1/5.</text>
</comment>
<feature type="domain" description="Pectinesterase inhibitor" evidence="11">
    <location>
        <begin position="25"/>
        <end position="180"/>
    </location>
</feature>
<evidence type="ECO:0000256" key="1">
    <source>
        <dbReference type="ARBA" id="ARBA00005184"/>
    </source>
</evidence>